<feature type="compositionally biased region" description="Acidic residues" evidence="1">
    <location>
        <begin position="90"/>
        <end position="99"/>
    </location>
</feature>
<accession>A0AAD2A9I7</accession>
<dbReference type="GO" id="GO:0005634">
    <property type="term" value="C:nucleus"/>
    <property type="evidence" value="ECO:0007669"/>
    <property type="project" value="TreeGrafter"/>
</dbReference>
<feature type="compositionally biased region" description="Polar residues" evidence="1">
    <location>
        <begin position="266"/>
        <end position="280"/>
    </location>
</feature>
<feature type="compositionally biased region" description="Polar residues" evidence="1">
    <location>
        <begin position="744"/>
        <end position="755"/>
    </location>
</feature>
<reference evidence="2" key="1">
    <citation type="submission" date="2023-05" db="EMBL/GenBank/DDBJ databases">
        <authorList>
            <person name="Huff M."/>
        </authorList>
    </citation>
    <scope>NUCLEOTIDE SEQUENCE</scope>
</reference>
<feature type="compositionally biased region" description="Low complexity" evidence="1">
    <location>
        <begin position="453"/>
        <end position="473"/>
    </location>
</feature>
<evidence type="ECO:0000256" key="1">
    <source>
        <dbReference type="SAM" id="MobiDB-lite"/>
    </source>
</evidence>
<dbReference type="Proteomes" id="UP000834106">
    <property type="component" value="Chromosome 18"/>
</dbReference>
<dbReference type="InterPro" id="IPR039317">
    <property type="entry name" value="TIC"/>
</dbReference>
<evidence type="ECO:0000313" key="3">
    <source>
        <dbReference type="Proteomes" id="UP000834106"/>
    </source>
</evidence>
<protein>
    <recommendedName>
        <fullName evidence="4">Time for coffee</fullName>
    </recommendedName>
</protein>
<feature type="region of interest" description="Disordered" evidence="1">
    <location>
        <begin position="1"/>
        <end position="127"/>
    </location>
</feature>
<feature type="region of interest" description="Disordered" evidence="1">
    <location>
        <begin position="328"/>
        <end position="406"/>
    </location>
</feature>
<feature type="region of interest" description="Disordered" evidence="1">
    <location>
        <begin position="421"/>
        <end position="473"/>
    </location>
</feature>
<feature type="compositionally biased region" description="Polar residues" evidence="1">
    <location>
        <begin position="329"/>
        <end position="338"/>
    </location>
</feature>
<sequence>MERNRDLRRVSMAAINGVSKRRHKTNNIRDSHEEDGEMELQERGRAQKKNTSREVSKRRRVERDIHHGRAGGSNREVETGGGDADCKDDSCEEDYEEEENGRIRRLNQMDRLGPPYNSQSQRRRLRTLRSSPALRTVSDEIIGVPIPRRTRSASTKRLHEYCNSESGGSEEDLSYRRLSSAAANPKGGDTVAPSSSGVCSKEKTLNFSNSSGPKICIPKSFSNSRHSSLIQDDEIEVAEALFDLLKQSQSSKKQENLDSDCKNNAGDKSSQTSDLSRDVSSSFTTLLDDGLRREKAGDDSFHVQNGQSMEVDTKTIMIDGMEPMKEKFPSNTAAQKSISDGVVNKEEMVDRKESESSPCAKVNEDEPMDSTGTKAKTRAMEVETTRETKFGIDLMAPPPLPSSPERDGLICKVYDHKCTSHNVQMDDPSAVAMHEEKKKGRIGIKQESQNIDSSGPSKPQQQGGKQQKTQLQSSSLAFSIATSSWPGVLSHSGLMPSMRTDNPINGSARSSTAFQLPPFKLSQPQPRRCATHQCIAWNICYHQQLTEKALWSGAAGPTLCGAKTSNHNSMQPTQKLILENKSRVDFFPGDQNLTTKGTNGKDKSTETVASLDIAQSRNHVLQQAPRQVHAGNLMHGPALIFPRGDRQAAVAATNNSSGPPQSASIMGDASLSTNFPSGLSVLSFDHSKFPSNEASPYSSNIEMPPPRGTQAPVVPFLNGYYSLPPFSFPQNQPQLSHPRVLAQSAPQDTLTSSDVSSHKSQHGDQRTGIKISGNSFLVPTVHSDQPEKQQHLPSHSSSKSDTDISRKSSGAIADSAVSQSLTTNNVPNFLIPTNFALFPPGKMSGGAIGNKHGDPQKQGSNSRVDVIPQAFSLSFGSNASTTTAINFSSIAQNSAIFQMLPDMAQYGYQMAPTAQMVQQPKNSQVPEGKTTPASNNTVDRQKVILGKPPRSGKSIVGTSVFDGSSRTVNFLPIPVAGNQPIPSSSAAITYFDSVNELNSGQRQTQQQLIHLQRQQMQLIGHIKEPTFVPGTFITSSVPNNNRVSSQISVHQNNSSLSTPWHNLPRTTVPGVSSAPATSSLVNIPQRQPRNSQGQTQISFQSGLDSASAFQGQQSVNDPAGSSTVGSPSNSPVSKSTEPSPNGPSQKSSPACGRNVPPILSTCPGQLSELKY</sequence>
<name>A0AAD2A9I7_9LAMI</name>
<dbReference type="PANTHER" id="PTHR34798">
    <property type="entry name" value="PROTEIN TIME FOR COFFEE"/>
    <property type="match status" value="1"/>
</dbReference>
<feature type="compositionally biased region" description="Basic and acidic residues" evidence="1">
    <location>
        <begin position="378"/>
        <end position="390"/>
    </location>
</feature>
<feature type="region of interest" description="Disordered" evidence="1">
    <location>
        <begin position="248"/>
        <end position="280"/>
    </location>
</feature>
<evidence type="ECO:0000313" key="2">
    <source>
        <dbReference type="EMBL" id="CAI9781170.1"/>
    </source>
</evidence>
<feature type="region of interest" description="Disordered" evidence="1">
    <location>
        <begin position="1047"/>
        <end position="1171"/>
    </location>
</feature>
<proteinExistence type="predicted"/>
<feature type="compositionally biased region" description="Polar residues" evidence="1">
    <location>
        <begin position="1047"/>
        <end position="1060"/>
    </location>
</feature>
<gene>
    <name evidence="2" type="ORF">FPE_LOCUS28600</name>
</gene>
<dbReference type="GO" id="GO:0042752">
    <property type="term" value="P:regulation of circadian rhythm"/>
    <property type="evidence" value="ECO:0007669"/>
    <property type="project" value="InterPro"/>
</dbReference>
<feature type="compositionally biased region" description="Basic and acidic residues" evidence="1">
    <location>
        <begin position="40"/>
        <end position="67"/>
    </location>
</feature>
<dbReference type="EMBL" id="OU503053">
    <property type="protein sequence ID" value="CAI9781170.1"/>
    <property type="molecule type" value="Genomic_DNA"/>
</dbReference>
<evidence type="ECO:0008006" key="4">
    <source>
        <dbReference type="Google" id="ProtNLM"/>
    </source>
</evidence>
<dbReference type="AlphaFoldDB" id="A0AAD2A9I7"/>
<feature type="compositionally biased region" description="Polar residues" evidence="1">
    <location>
        <begin position="1074"/>
        <end position="1148"/>
    </location>
</feature>
<feature type="region of interest" description="Disordered" evidence="1">
    <location>
        <begin position="729"/>
        <end position="811"/>
    </location>
</feature>
<feature type="compositionally biased region" description="Basic and acidic residues" evidence="1">
    <location>
        <begin position="252"/>
        <end position="261"/>
    </location>
</feature>
<organism evidence="2 3">
    <name type="scientific">Fraxinus pennsylvanica</name>
    <dbReference type="NCBI Taxonomy" id="56036"/>
    <lineage>
        <taxon>Eukaryota</taxon>
        <taxon>Viridiplantae</taxon>
        <taxon>Streptophyta</taxon>
        <taxon>Embryophyta</taxon>
        <taxon>Tracheophyta</taxon>
        <taxon>Spermatophyta</taxon>
        <taxon>Magnoliopsida</taxon>
        <taxon>eudicotyledons</taxon>
        <taxon>Gunneridae</taxon>
        <taxon>Pentapetalae</taxon>
        <taxon>asterids</taxon>
        <taxon>lamiids</taxon>
        <taxon>Lamiales</taxon>
        <taxon>Oleaceae</taxon>
        <taxon>Oleeae</taxon>
        <taxon>Fraxinus</taxon>
    </lineage>
</organism>
<dbReference type="PANTHER" id="PTHR34798:SF1">
    <property type="entry name" value="TIC-LIKE PROTEIN"/>
    <property type="match status" value="1"/>
</dbReference>
<keyword evidence="3" id="KW-1185">Reference proteome</keyword>
<feature type="compositionally biased region" description="Basic and acidic residues" evidence="1">
    <location>
        <begin position="343"/>
        <end position="355"/>
    </location>
</feature>